<evidence type="ECO:0000313" key="1">
    <source>
        <dbReference type="EMBL" id="MYM39651.1"/>
    </source>
</evidence>
<dbReference type="EMBL" id="WWCM01000005">
    <property type="protein sequence ID" value="MYM39651.1"/>
    <property type="molecule type" value="Genomic_DNA"/>
</dbReference>
<comment type="caution">
    <text evidence="1">The sequence shown here is derived from an EMBL/GenBank/DDBJ whole genome shotgun (WGS) entry which is preliminary data.</text>
</comment>
<gene>
    <name evidence="1" type="ORF">GTP27_09945</name>
</gene>
<sequence>MQVNDQVQIARAADDDQESVGRAGVVVKVVGRDDDPNQVCHVNLDETTTHEAGEVEVLTANLTFLGR</sequence>
<proteinExistence type="predicted"/>
<name>A0ABW9VJ73_9BURK</name>
<keyword evidence="2" id="KW-1185">Reference proteome</keyword>
<dbReference type="Proteomes" id="UP000478090">
    <property type="component" value="Unassembled WGS sequence"/>
</dbReference>
<organism evidence="1 2">
    <name type="scientific">Duganella qianjiadongensis</name>
    <dbReference type="NCBI Taxonomy" id="2692176"/>
    <lineage>
        <taxon>Bacteria</taxon>
        <taxon>Pseudomonadati</taxon>
        <taxon>Pseudomonadota</taxon>
        <taxon>Betaproteobacteria</taxon>
        <taxon>Burkholderiales</taxon>
        <taxon>Oxalobacteraceae</taxon>
        <taxon>Telluria group</taxon>
        <taxon>Duganella</taxon>
    </lineage>
</organism>
<dbReference type="RefSeq" id="WP_161039019.1">
    <property type="nucleotide sequence ID" value="NZ_WWCM01000005.1"/>
</dbReference>
<protein>
    <submittedName>
        <fullName evidence="1">Uncharacterized protein</fullName>
    </submittedName>
</protein>
<accession>A0ABW9VJ73</accession>
<reference evidence="1 2" key="1">
    <citation type="submission" date="2019-12" db="EMBL/GenBank/DDBJ databases">
        <title>Novel species isolated from a subtropical stream in China.</title>
        <authorList>
            <person name="Lu H."/>
        </authorList>
    </citation>
    <scope>NUCLEOTIDE SEQUENCE [LARGE SCALE GENOMIC DNA]</scope>
    <source>
        <strain evidence="1 2">CY13W</strain>
    </source>
</reference>
<evidence type="ECO:0000313" key="2">
    <source>
        <dbReference type="Proteomes" id="UP000478090"/>
    </source>
</evidence>